<proteinExistence type="predicted"/>
<reference evidence="2 3" key="1">
    <citation type="submission" date="2021-05" db="EMBL/GenBank/DDBJ databases">
        <title>Genome Assembly of Synthetic Allotetraploid Brassica napus Reveals Homoeologous Exchanges between Subgenomes.</title>
        <authorList>
            <person name="Davis J.T."/>
        </authorList>
    </citation>
    <scope>NUCLEOTIDE SEQUENCE [LARGE SCALE GENOMIC DNA]</scope>
    <source>
        <strain evidence="3">cv. Da-Ae</strain>
        <tissue evidence="2">Seedling</tissue>
    </source>
</reference>
<protein>
    <submittedName>
        <fullName evidence="2">Uncharacterized protein</fullName>
    </submittedName>
</protein>
<organism evidence="2 3">
    <name type="scientific">Brassica napus</name>
    <name type="common">Rape</name>
    <dbReference type="NCBI Taxonomy" id="3708"/>
    <lineage>
        <taxon>Eukaryota</taxon>
        <taxon>Viridiplantae</taxon>
        <taxon>Streptophyta</taxon>
        <taxon>Embryophyta</taxon>
        <taxon>Tracheophyta</taxon>
        <taxon>Spermatophyta</taxon>
        <taxon>Magnoliopsida</taxon>
        <taxon>eudicotyledons</taxon>
        <taxon>Gunneridae</taxon>
        <taxon>Pentapetalae</taxon>
        <taxon>rosids</taxon>
        <taxon>malvids</taxon>
        <taxon>Brassicales</taxon>
        <taxon>Brassicaceae</taxon>
        <taxon>Brassiceae</taxon>
        <taxon>Brassica</taxon>
    </lineage>
</organism>
<dbReference type="Proteomes" id="UP000824890">
    <property type="component" value="Unassembled WGS sequence"/>
</dbReference>
<feature type="compositionally biased region" description="Basic and acidic residues" evidence="1">
    <location>
        <begin position="7"/>
        <end position="25"/>
    </location>
</feature>
<evidence type="ECO:0000313" key="2">
    <source>
        <dbReference type="EMBL" id="KAH0863924.1"/>
    </source>
</evidence>
<dbReference type="SUPFAM" id="SSF56235">
    <property type="entry name" value="N-terminal nucleophile aminohydrolases (Ntn hydrolases)"/>
    <property type="match status" value="1"/>
</dbReference>
<dbReference type="InterPro" id="IPR029055">
    <property type="entry name" value="Ntn_hydrolases_N"/>
</dbReference>
<comment type="caution">
    <text evidence="2">The sequence shown here is derived from an EMBL/GenBank/DDBJ whole genome shotgun (WGS) entry which is preliminary data.</text>
</comment>
<evidence type="ECO:0000313" key="3">
    <source>
        <dbReference type="Proteomes" id="UP000824890"/>
    </source>
</evidence>
<dbReference type="EMBL" id="JAGKQM010000018">
    <property type="protein sequence ID" value="KAH0863924.1"/>
    <property type="molecule type" value="Genomic_DNA"/>
</dbReference>
<evidence type="ECO:0000256" key="1">
    <source>
        <dbReference type="SAM" id="MobiDB-lite"/>
    </source>
</evidence>
<sequence length="155" mass="17813">MMKSKPNKKENKSKTFEEPTHRKPQQETIATDFQRISKIHDRVFVGVSGLATDVQKLVKTSSVRLLLVDKGCSGAKYACCLMCQSLSLRRRILEWWNDFFCSEENMGGGYWWLELSWCLDGLGSFHPNPSELGRLCSFEDVNSLLFIFKCFESTL</sequence>
<gene>
    <name evidence="2" type="ORF">HID58_081135</name>
</gene>
<accession>A0ABQ7Y849</accession>
<keyword evidence="3" id="KW-1185">Reference proteome</keyword>
<name>A0ABQ7Y849_BRANA</name>
<feature type="region of interest" description="Disordered" evidence="1">
    <location>
        <begin position="1"/>
        <end position="27"/>
    </location>
</feature>